<dbReference type="CDD" id="cd05251">
    <property type="entry name" value="NmrA_like_SDR_a"/>
    <property type="match status" value="1"/>
</dbReference>
<evidence type="ECO:0000256" key="3">
    <source>
        <dbReference type="ARBA" id="ARBA00040296"/>
    </source>
</evidence>
<keyword evidence="2" id="KW-0521">NADP</keyword>
<accession>C3Y371</accession>
<evidence type="ECO:0000256" key="2">
    <source>
        <dbReference type="ARBA" id="ARBA00022857"/>
    </source>
</evidence>
<name>C3Y371_BRAFL</name>
<protein>
    <recommendedName>
        <fullName evidence="3">NmrA-like family domain-containing protein 1</fullName>
    </recommendedName>
</protein>
<dbReference type="InterPro" id="IPR008030">
    <property type="entry name" value="NmrA-like"/>
</dbReference>
<organism>
    <name type="scientific">Branchiostoma floridae</name>
    <name type="common">Florida lancelet</name>
    <name type="synonym">Amphioxus</name>
    <dbReference type="NCBI Taxonomy" id="7739"/>
    <lineage>
        <taxon>Eukaryota</taxon>
        <taxon>Metazoa</taxon>
        <taxon>Chordata</taxon>
        <taxon>Cephalochordata</taxon>
        <taxon>Leptocardii</taxon>
        <taxon>Amphioxiformes</taxon>
        <taxon>Branchiostomatidae</taxon>
        <taxon>Branchiostoma</taxon>
    </lineage>
</organism>
<dbReference type="eggNOG" id="ENOG502QQEA">
    <property type="taxonomic scope" value="Eukaryota"/>
</dbReference>
<evidence type="ECO:0000259" key="4">
    <source>
        <dbReference type="Pfam" id="PF05368"/>
    </source>
</evidence>
<reference evidence="5" key="1">
    <citation type="journal article" date="2008" name="Nature">
        <title>The amphioxus genome and the evolution of the chordate karyotype.</title>
        <authorList>
            <consortium name="US DOE Joint Genome Institute (JGI-PGF)"/>
            <person name="Putnam N.H."/>
            <person name="Butts T."/>
            <person name="Ferrier D.E.K."/>
            <person name="Furlong R.F."/>
            <person name="Hellsten U."/>
            <person name="Kawashima T."/>
            <person name="Robinson-Rechavi M."/>
            <person name="Shoguchi E."/>
            <person name="Terry A."/>
            <person name="Yu J.-K."/>
            <person name="Benito-Gutierrez E.L."/>
            <person name="Dubchak I."/>
            <person name="Garcia-Fernandez J."/>
            <person name="Gibson-Brown J.J."/>
            <person name="Grigoriev I.V."/>
            <person name="Horton A.C."/>
            <person name="de Jong P.J."/>
            <person name="Jurka J."/>
            <person name="Kapitonov V.V."/>
            <person name="Kohara Y."/>
            <person name="Kuroki Y."/>
            <person name="Lindquist E."/>
            <person name="Lucas S."/>
            <person name="Osoegawa K."/>
            <person name="Pennacchio L.A."/>
            <person name="Salamov A.A."/>
            <person name="Satou Y."/>
            <person name="Sauka-Spengler T."/>
            <person name="Schmutz J."/>
            <person name="Shin-I T."/>
            <person name="Toyoda A."/>
            <person name="Bronner-Fraser M."/>
            <person name="Fujiyama A."/>
            <person name="Holland L.Z."/>
            <person name="Holland P.W.H."/>
            <person name="Satoh N."/>
            <person name="Rokhsar D.S."/>
        </authorList>
    </citation>
    <scope>NUCLEOTIDE SEQUENCE [LARGE SCALE GENOMIC DNA]</scope>
    <source>
        <strain evidence="5">S238N-H82</strain>
        <tissue evidence="5">Testes</tissue>
    </source>
</reference>
<dbReference type="SUPFAM" id="SSF51735">
    <property type="entry name" value="NAD(P)-binding Rossmann-fold domains"/>
    <property type="match status" value="1"/>
</dbReference>
<dbReference type="Gene3D" id="3.40.50.720">
    <property type="entry name" value="NAD(P)-binding Rossmann-like Domain"/>
    <property type="match status" value="1"/>
</dbReference>
<dbReference type="Gene3D" id="3.90.25.10">
    <property type="entry name" value="UDP-galactose 4-epimerase, domain 1"/>
    <property type="match status" value="1"/>
</dbReference>
<sequence>MDFFFHGDEILTPFSRGSQGGGVANALLEDSDFKVRILTRSASSAKAKALQERGAEVVEGSYDDPGSLERALQGAYGTYIMTQQYFELPDFDQLEIKQGKAVADAAKAAGVQHVVFSSLEDVQKTAGFPCLHFETKAHIEEYMRSIDLPATYIMFPAYYDNYLTVFKPRQLEDGTYELGWAMEGAPMQGISVPDAGFAIRGIFKNRAEWLGRTVGLCADNITIQQHADILSKHLAPKVFKPTKMTSDAFGKLPFPGAKHLGDMFKFYRLGNPDRSAELTRQLYPGTRSLDQWVQDNKEALLSVLAMDKTAGKAQYVK</sequence>
<proteinExistence type="inferred from homology"/>
<feature type="domain" description="NmrA-like" evidence="4">
    <location>
        <begin position="17"/>
        <end position="292"/>
    </location>
</feature>
<dbReference type="InterPro" id="IPR036291">
    <property type="entry name" value="NAD(P)-bd_dom_sf"/>
</dbReference>
<dbReference type="AlphaFoldDB" id="C3Y371"/>
<dbReference type="InterPro" id="IPR051164">
    <property type="entry name" value="NmrA-like_oxidored"/>
</dbReference>
<dbReference type="STRING" id="7739.C3Y371"/>
<gene>
    <name evidence="5" type="ORF">BRAFLDRAFT_93451</name>
</gene>
<dbReference type="FunCoup" id="C3Y371">
    <property type="interactions" value="39"/>
</dbReference>
<dbReference type="InParanoid" id="C3Y371"/>
<dbReference type="PANTHER" id="PTHR42748:SF7">
    <property type="entry name" value="NMRA LIKE REDOX SENSOR 1-RELATED"/>
    <property type="match status" value="1"/>
</dbReference>
<evidence type="ECO:0000313" key="5">
    <source>
        <dbReference type="EMBL" id="EEN65483.1"/>
    </source>
</evidence>
<dbReference type="Pfam" id="PF05368">
    <property type="entry name" value="NmrA"/>
    <property type="match status" value="1"/>
</dbReference>
<evidence type="ECO:0000256" key="1">
    <source>
        <dbReference type="ARBA" id="ARBA00006328"/>
    </source>
</evidence>
<dbReference type="EMBL" id="GG666482">
    <property type="protein sequence ID" value="EEN65483.1"/>
    <property type="molecule type" value="Genomic_DNA"/>
</dbReference>
<comment type="similarity">
    <text evidence="1">Belongs to the NmrA-type oxidoreductase family.</text>
</comment>
<dbReference type="PANTHER" id="PTHR42748">
    <property type="entry name" value="NITROGEN METABOLITE REPRESSION PROTEIN NMRA FAMILY MEMBER"/>
    <property type="match status" value="1"/>
</dbReference>